<dbReference type="EMBL" id="BDGE01000130">
    <property type="protein sequence ID" value="GBE95738.1"/>
    <property type="molecule type" value="Genomic_DNA"/>
</dbReference>
<dbReference type="EMBL" id="BDGE01000019">
    <property type="protein sequence ID" value="GBE91297.1"/>
    <property type="molecule type" value="Genomic_DNA"/>
</dbReference>
<keyword evidence="6" id="KW-1185">Reference proteome</keyword>
<reference evidence="6" key="2">
    <citation type="journal article" date="2018" name="Genome Announc.">
        <title>Draft Genome Sequence of the Nitrogen-Fixing and Hormogonia-Inducing Cyanobacterium Nostoc cycadae Strain WK-1, Isolated from the Coralloid Roots of Cycas revoluta.</title>
        <authorList>
            <person name="Kanesaki Y."/>
            <person name="Hirose M."/>
            <person name="Hirose Y."/>
            <person name="Fujisawa T."/>
            <person name="Nakamura Y."/>
            <person name="Watanabe S."/>
            <person name="Matsunaga S."/>
            <person name="Uchida H."/>
            <person name="Murakami A."/>
        </authorList>
    </citation>
    <scope>NUCLEOTIDE SEQUENCE [LARGE SCALE GENOMIC DNA]</scope>
    <source>
        <strain evidence="6">WK-1</strain>
    </source>
</reference>
<organism evidence="3 6">
    <name type="scientific">Nostoc cycadae WK-1</name>
    <dbReference type="NCBI Taxonomy" id="1861711"/>
    <lineage>
        <taxon>Bacteria</taxon>
        <taxon>Bacillati</taxon>
        <taxon>Cyanobacteriota</taxon>
        <taxon>Cyanophyceae</taxon>
        <taxon>Nostocales</taxon>
        <taxon>Nostocaceae</taxon>
        <taxon>Nostoc</taxon>
    </lineage>
</organism>
<dbReference type="GO" id="GO:0032259">
    <property type="term" value="P:methylation"/>
    <property type="evidence" value="ECO:0007669"/>
    <property type="project" value="UniProtKB-KW"/>
</dbReference>
<evidence type="ECO:0000313" key="6">
    <source>
        <dbReference type="Proteomes" id="UP000236527"/>
    </source>
</evidence>
<keyword evidence="3" id="KW-0489">Methyltransferase</keyword>
<dbReference type="EMBL" id="BDGE01000103">
    <property type="protein sequence ID" value="GBE95358.1"/>
    <property type="molecule type" value="Genomic_DNA"/>
</dbReference>
<dbReference type="InterPro" id="IPR012337">
    <property type="entry name" value="RNaseH-like_sf"/>
</dbReference>
<dbReference type="AlphaFoldDB" id="A0A2H6LIK4"/>
<dbReference type="SUPFAM" id="SSF53098">
    <property type="entry name" value="Ribonuclease H-like"/>
    <property type="match status" value="1"/>
</dbReference>
<evidence type="ECO:0000256" key="1">
    <source>
        <dbReference type="SAM" id="MobiDB-lite"/>
    </source>
</evidence>
<keyword evidence="3" id="KW-0808">Transferase</keyword>
<name>A0A2H6LIK4_9NOSO</name>
<dbReference type="InterPro" id="IPR047768">
    <property type="entry name" value="Tn5p-like"/>
</dbReference>
<dbReference type="EMBL" id="BDGE01000044">
    <property type="protein sequence ID" value="GBE93037.1"/>
    <property type="molecule type" value="Genomic_DNA"/>
</dbReference>
<dbReference type="InterPro" id="IPR054836">
    <property type="entry name" value="Tn5_transposase"/>
</dbReference>
<evidence type="ECO:0000313" key="5">
    <source>
        <dbReference type="EMBL" id="GBE95738.1"/>
    </source>
</evidence>
<dbReference type="GO" id="GO:0008168">
    <property type="term" value="F:methyltransferase activity"/>
    <property type="evidence" value="ECO:0007669"/>
    <property type="project" value="UniProtKB-KW"/>
</dbReference>
<accession>A0A2H6LIK4</accession>
<dbReference type="Proteomes" id="UP000236527">
    <property type="component" value="Unassembled WGS sequence"/>
</dbReference>
<sequence>MTAENVAERDIVLCVGDTTFLDYGSIEVKKEGYGPIGKGGNGLILHSALAIEPQKGQSIGLLWQKLWNREPKHKPPKDETPTQKKKRQAAARKEARNRPFEQKESYKWVEALTTVEKLVSQHTQVIHVFDREGDITKVFDQLRQLQHTGIIVRAAHNRSLDSESERLWSKLEAQPISFEQKIELPSTSQRTARQTKLAIRFCPVNLRTPYRFDNRNPLSVYAVYATEIDCPESETPVEWMLLTTEVIADIQMASTILRWYTYRWRVEEYHKIFKSGCQVEKYRLAADGMKVLIGFLSVIAVELLQLTYLHRTQPDSPAIEILNPLELKILKAKSPKLPKVLTVSWAVEVIARLGGYLEHRSKTPIGIQVLWRGWLKLHDLCEGWQLAKET</sequence>
<reference evidence="3" key="1">
    <citation type="submission" date="2016-07" db="EMBL/GenBank/DDBJ databases">
        <title>Draft genome sequence of a symbiotic cyanobacterium, Nostoc cycadae WK-1 isolated from coralloid root tissue of Cycas revoluta.</title>
        <authorList>
            <person name="Kanesaki Y."/>
            <person name="Hirose Y."/>
            <person name="Fujisawa T."/>
            <person name="Matsunaga S."/>
            <person name="Nakamura Y."/>
            <person name="Yoshikawa H."/>
            <person name="Murakami A."/>
            <person name="Hirose M."/>
            <person name="Yamada T."/>
            <person name="Kim K.-H."/>
            <person name="Park C.S."/>
            <person name="Liu G.Q."/>
        </authorList>
    </citation>
    <scope>NUCLEOTIDE SEQUENCE [LARGE SCALE GENOMIC DNA]</scope>
    <source>
        <strain evidence="3">WK-1</strain>
    </source>
</reference>
<protein>
    <submittedName>
        <fullName evidence="3">5-methyltetrahydropteroyltriglutamate--homocysteine methyltransferase</fullName>
    </submittedName>
</protein>
<evidence type="ECO:0000313" key="3">
    <source>
        <dbReference type="EMBL" id="GBE93037.1"/>
    </source>
</evidence>
<dbReference type="PANTHER" id="PTHR37319">
    <property type="entry name" value="TRANSPOSASE"/>
    <property type="match status" value="1"/>
</dbReference>
<comment type="caution">
    <text evidence="3">The sequence shown here is derived from an EMBL/GenBank/DDBJ whole genome shotgun (WGS) entry which is preliminary data.</text>
</comment>
<dbReference type="PANTHER" id="PTHR37319:SF1">
    <property type="entry name" value="TRANSPOSASE TN5 DIMERISATION DOMAIN-CONTAINING PROTEIN"/>
    <property type="match status" value="1"/>
</dbReference>
<evidence type="ECO:0000313" key="2">
    <source>
        <dbReference type="EMBL" id="GBE91297.1"/>
    </source>
</evidence>
<dbReference type="Gene3D" id="1.10.740.10">
    <property type="entry name" value="Transferase Inhibitor Protein From Tn5, Chain"/>
    <property type="match status" value="1"/>
</dbReference>
<evidence type="ECO:0000313" key="4">
    <source>
        <dbReference type="EMBL" id="GBE95358.1"/>
    </source>
</evidence>
<dbReference type="Gene3D" id="3.90.350.10">
    <property type="entry name" value="Transposase Inhibitor Protein From Tn5, Chain A, domain 1"/>
    <property type="match status" value="1"/>
</dbReference>
<gene>
    <name evidence="2" type="ORF">NCWK1_1021</name>
    <name evidence="3" type="ORF">NCWK1_2797</name>
    <name evidence="4" type="ORF">NCWK1_5144</name>
    <name evidence="5" type="ORF">NCWK1_5526</name>
</gene>
<proteinExistence type="predicted"/>
<dbReference type="InterPro" id="IPR014737">
    <property type="entry name" value="Transposase_Tn5-like_C"/>
</dbReference>
<feature type="region of interest" description="Disordered" evidence="1">
    <location>
        <begin position="70"/>
        <end position="99"/>
    </location>
</feature>
<dbReference type="NCBIfam" id="NF033590">
    <property type="entry name" value="transpos_IS4_3"/>
    <property type="match status" value="1"/>
</dbReference>